<dbReference type="Pfam" id="PF01841">
    <property type="entry name" value="Transglut_core"/>
    <property type="match status" value="1"/>
</dbReference>
<dbReference type="Gene3D" id="1.25.40.10">
    <property type="entry name" value="Tetratricopeptide repeat domain"/>
    <property type="match status" value="1"/>
</dbReference>
<dbReference type="SUPFAM" id="SSF48452">
    <property type="entry name" value="TPR-like"/>
    <property type="match status" value="1"/>
</dbReference>
<dbReference type="SMART" id="SM00028">
    <property type="entry name" value="TPR"/>
    <property type="match status" value="2"/>
</dbReference>
<evidence type="ECO:0000259" key="1">
    <source>
        <dbReference type="Pfam" id="PF01841"/>
    </source>
</evidence>
<dbReference type="EMBL" id="CP089983">
    <property type="protein sequence ID" value="WXB10599.1"/>
    <property type="molecule type" value="Genomic_DNA"/>
</dbReference>
<dbReference type="InterPro" id="IPR038765">
    <property type="entry name" value="Papain-like_cys_pep_sf"/>
</dbReference>
<feature type="domain" description="Transglutaminase-like" evidence="1">
    <location>
        <begin position="64"/>
        <end position="126"/>
    </location>
</feature>
<dbReference type="InterPro" id="IPR011990">
    <property type="entry name" value="TPR-like_helical_dom_sf"/>
</dbReference>
<sequence length="368" mass="41249">MSAWLALSVAAFGCQSPKAAPPGTTAGELVAEARANGLAFENPMELSPDMQQDVEVAIGRRGEPRERLHKLIRHLNDRNVGFEQVQGVSLPVKRAYREHRGDCMTYAMLFVALSRHLGLETHFVHASEVLSYYEAGDSLYASSHIAVGYGNNPDDIVVDFANAYDDWHLAAYHRIDDAAAISLYFNNVAAYTMNEGRPRDAEKMLGFLVEKRPNLAELHNNLIVAHLRQKHFGEALDVAKHAMTIFPNYKPFYTNAIQAAYGAKKFDLAQRFEARAQAIASTDPLFVFARGLQLYQRTEYSLAAEHFERALAADRNSVLIVAWLVRAHLSAGHREEGREAFARAHKMAPNDHRLKELMSKFPELRGDM</sequence>
<dbReference type="SUPFAM" id="SSF54001">
    <property type="entry name" value="Cysteine proteinases"/>
    <property type="match status" value="1"/>
</dbReference>
<dbReference type="InterPro" id="IPR002931">
    <property type="entry name" value="Transglutaminase-like"/>
</dbReference>
<dbReference type="Proteomes" id="UP001374803">
    <property type="component" value="Chromosome"/>
</dbReference>
<accession>A0ABZ2LI24</accession>
<keyword evidence="3" id="KW-1185">Reference proteome</keyword>
<gene>
    <name evidence="2" type="ORF">LVJ94_25650</name>
</gene>
<evidence type="ECO:0000313" key="3">
    <source>
        <dbReference type="Proteomes" id="UP001374803"/>
    </source>
</evidence>
<proteinExistence type="predicted"/>
<evidence type="ECO:0000313" key="2">
    <source>
        <dbReference type="EMBL" id="WXB10599.1"/>
    </source>
</evidence>
<protein>
    <submittedName>
        <fullName evidence="2">Tetratricopeptide repeat protein</fullName>
    </submittedName>
</protein>
<dbReference type="Pfam" id="PF14559">
    <property type="entry name" value="TPR_19"/>
    <property type="match status" value="1"/>
</dbReference>
<name>A0ABZ2LI24_9BACT</name>
<organism evidence="2 3">
    <name type="scientific">Pendulispora rubella</name>
    <dbReference type="NCBI Taxonomy" id="2741070"/>
    <lineage>
        <taxon>Bacteria</taxon>
        <taxon>Pseudomonadati</taxon>
        <taxon>Myxococcota</taxon>
        <taxon>Myxococcia</taxon>
        <taxon>Myxococcales</taxon>
        <taxon>Sorangiineae</taxon>
        <taxon>Pendulisporaceae</taxon>
        <taxon>Pendulispora</taxon>
    </lineage>
</organism>
<dbReference type="InterPro" id="IPR019734">
    <property type="entry name" value="TPR_rpt"/>
</dbReference>
<reference evidence="2" key="1">
    <citation type="submission" date="2021-12" db="EMBL/GenBank/DDBJ databases">
        <title>Discovery of the Pendulisporaceae a myxobacterial family with distinct sporulation behavior and unique specialized metabolism.</title>
        <authorList>
            <person name="Garcia R."/>
            <person name="Popoff A."/>
            <person name="Bader C.D."/>
            <person name="Loehr J."/>
            <person name="Walesch S."/>
            <person name="Walt C."/>
            <person name="Boldt J."/>
            <person name="Bunk B."/>
            <person name="Haeckl F.J.F.P.J."/>
            <person name="Gunesch A.P."/>
            <person name="Birkelbach J."/>
            <person name="Nuebel U."/>
            <person name="Pietschmann T."/>
            <person name="Bach T."/>
            <person name="Mueller R."/>
        </authorList>
    </citation>
    <scope>NUCLEOTIDE SEQUENCE</scope>
    <source>
        <strain evidence="2">MSr11367</strain>
    </source>
</reference>
<dbReference type="RefSeq" id="WP_394840274.1">
    <property type="nucleotide sequence ID" value="NZ_CP089929.1"/>
</dbReference>